<feature type="transmembrane region" description="Helical" evidence="8">
    <location>
        <begin position="604"/>
        <end position="626"/>
    </location>
</feature>
<dbReference type="PANTHER" id="PTHR42643">
    <property type="entry name" value="IONOTROPIC RECEPTOR 20A-RELATED"/>
    <property type="match status" value="1"/>
</dbReference>
<accession>A0A4E0RLJ6</accession>
<name>A0A4E0RLJ6_9HYME</name>
<keyword evidence="5 8" id="KW-0472">Membrane</keyword>
<feature type="transmembrane region" description="Helical" evidence="8">
    <location>
        <begin position="384"/>
        <end position="400"/>
    </location>
</feature>
<protein>
    <submittedName>
        <fullName evidence="10">Ionotropic receptor 124</fullName>
    </submittedName>
</protein>
<feature type="transmembrane region" description="Helical" evidence="8">
    <location>
        <begin position="360"/>
        <end position="378"/>
    </location>
</feature>
<evidence type="ECO:0000256" key="6">
    <source>
        <dbReference type="ARBA" id="ARBA00023170"/>
    </source>
</evidence>
<evidence type="ECO:0000256" key="9">
    <source>
        <dbReference type="SAM" id="SignalP"/>
    </source>
</evidence>
<reference evidence="10" key="1">
    <citation type="submission" date="2019-02" db="EMBL/GenBank/DDBJ databases">
        <title>Genome of the parasitoid wasp Diachasma alloeum, an emerging model for ecological speciation and transitions to asexual reproduction.</title>
        <authorList>
            <person name="Robertson H.M."/>
            <person name="Walden K.K."/>
            <person name="Tvedte E.S."/>
            <person name="Hood G.R."/>
            <person name="Feder J.L."/>
            <person name="Forbes A.A."/>
            <person name="Logsdon J.M."/>
            <person name="Mcelroy K.E."/>
        </authorList>
    </citation>
    <scope>NUCLEOTIDE SEQUENCE [LARGE SCALE GENOMIC DNA]</scope>
    <source>
        <strain evidence="10">Michigan</strain>
    </source>
</reference>
<keyword evidence="11" id="KW-1185">Reference proteome</keyword>
<dbReference type="SUPFAM" id="SSF53850">
    <property type="entry name" value="Periplasmic binding protein-like II"/>
    <property type="match status" value="1"/>
</dbReference>
<sequence>MKTPLLRGALKFLVIMMCTGPFEAFHIPEPAWSADLMSYIKENYEHYRQVMIITCKDSGVPFENYWIRKILHTAMATFPTIRINVDFSSNINEEWSFHRTDATATLFIFVDDSDTWRHHQPKDVGKVVPQQIISIMKDLSLNKKIAKYLALFLSSEQTLNFDDLLRHAWEMQMIDLTIIEVIGCQSVKTTILNDCVDDSSLPVIHHFNPFLDSIIRKTYEPGMKLFPDIMKNMHGYPLKIGIRHHPPFSSVSWDNNSNYESMSGLDIQLIHTMAESMNFTLQILPQLMTFEEMQDNSSNGLFNFLRSDKIDIFASPHPHYTEDMEEHSFRSEAFIRDQLCAMVPLRKTVRILLPKTVTETLILTIGIVLIFWASIWLFRFSQSWSIFTIVRVLFGIPVFAHHARLKPAQRVIIQILMIISLLYSAKIYASLTNINIDVVGAVEIETLDDLDQSGLIPKIHPHLMDKTFGHVNKNDQTLMNLKRKTVSMRSMMKCLSEAEKFKNTTCLMTTVEGYWFIRSTYRHREPALKMTQACFWSDSYAFLFREGSPYRNKIDNTFRLLAEGGIPIIWARNDTSGNFEEQRKDNNVFHELQVPPPGVLRDQLTVVLLFGLTIAIITFIGELLWYHRIKRWKSV</sequence>
<keyword evidence="4 8" id="KW-1133">Transmembrane helix</keyword>
<keyword evidence="6 10" id="KW-0675">Receptor</keyword>
<keyword evidence="3 8" id="KW-0812">Transmembrane</keyword>
<feature type="chain" id="PRO_5020038263" evidence="9">
    <location>
        <begin position="25"/>
        <end position="635"/>
    </location>
</feature>
<dbReference type="GO" id="GO:0005886">
    <property type="term" value="C:plasma membrane"/>
    <property type="evidence" value="ECO:0007669"/>
    <property type="project" value="UniProtKB-SubCell"/>
</dbReference>
<feature type="signal peptide" evidence="9">
    <location>
        <begin position="1"/>
        <end position="24"/>
    </location>
</feature>
<keyword evidence="2" id="KW-1003">Cell membrane</keyword>
<dbReference type="EMBL" id="ML158611">
    <property type="protein sequence ID" value="THK33009.1"/>
    <property type="molecule type" value="Genomic_DNA"/>
</dbReference>
<dbReference type="AlphaFoldDB" id="A0A4E0RLJ6"/>
<evidence type="ECO:0000256" key="5">
    <source>
        <dbReference type="ARBA" id="ARBA00023136"/>
    </source>
</evidence>
<evidence type="ECO:0000313" key="11">
    <source>
        <dbReference type="Proteomes" id="UP000297026"/>
    </source>
</evidence>
<evidence type="ECO:0000256" key="4">
    <source>
        <dbReference type="ARBA" id="ARBA00022989"/>
    </source>
</evidence>
<dbReference type="InterPro" id="IPR052192">
    <property type="entry name" value="Insect_Ionotropic_Sensory_Rcpt"/>
</dbReference>
<organism evidence="10 11">
    <name type="scientific">Diachasma alloeum</name>
    <dbReference type="NCBI Taxonomy" id="454923"/>
    <lineage>
        <taxon>Eukaryota</taxon>
        <taxon>Metazoa</taxon>
        <taxon>Ecdysozoa</taxon>
        <taxon>Arthropoda</taxon>
        <taxon>Hexapoda</taxon>
        <taxon>Insecta</taxon>
        <taxon>Pterygota</taxon>
        <taxon>Neoptera</taxon>
        <taxon>Endopterygota</taxon>
        <taxon>Hymenoptera</taxon>
        <taxon>Apocrita</taxon>
        <taxon>Ichneumonoidea</taxon>
        <taxon>Braconidae</taxon>
        <taxon>Opiinae</taxon>
        <taxon>Diachasma</taxon>
    </lineage>
</organism>
<gene>
    <name evidence="10" type="primary">Ir124</name>
    <name evidence="10" type="ORF">DALL_DALL000194</name>
</gene>
<dbReference type="PANTHER" id="PTHR42643:SF39">
    <property type="entry name" value="IONOTROPIC RECEPTOR 56A-RELATED"/>
    <property type="match status" value="1"/>
</dbReference>
<evidence type="ECO:0000256" key="1">
    <source>
        <dbReference type="ARBA" id="ARBA00004651"/>
    </source>
</evidence>
<dbReference type="OrthoDB" id="7696986at2759"/>
<comment type="subcellular location">
    <subcellularLocation>
        <location evidence="1">Cell membrane</location>
        <topology evidence="1">Multi-pass membrane protein</topology>
    </subcellularLocation>
</comment>
<keyword evidence="7" id="KW-0325">Glycoprotein</keyword>
<evidence type="ECO:0000256" key="7">
    <source>
        <dbReference type="ARBA" id="ARBA00023180"/>
    </source>
</evidence>
<dbReference type="Proteomes" id="UP000297026">
    <property type="component" value="Unassembled WGS sequence"/>
</dbReference>
<evidence type="ECO:0000313" key="10">
    <source>
        <dbReference type="EMBL" id="THK33009.1"/>
    </source>
</evidence>
<dbReference type="Gene3D" id="3.40.190.10">
    <property type="entry name" value="Periplasmic binding protein-like II"/>
    <property type="match status" value="1"/>
</dbReference>
<evidence type="ECO:0000256" key="8">
    <source>
        <dbReference type="SAM" id="Phobius"/>
    </source>
</evidence>
<evidence type="ECO:0000256" key="2">
    <source>
        <dbReference type="ARBA" id="ARBA00022475"/>
    </source>
</evidence>
<evidence type="ECO:0000256" key="3">
    <source>
        <dbReference type="ARBA" id="ARBA00022692"/>
    </source>
</evidence>
<keyword evidence="9" id="KW-0732">Signal</keyword>
<proteinExistence type="predicted"/>